<dbReference type="Pfam" id="PF00656">
    <property type="entry name" value="Peptidase_C14"/>
    <property type="match status" value="1"/>
</dbReference>
<organism evidence="4 5">
    <name type="scientific">Mya arenaria</name>
    <name type="common">Soft-shell clam</name>
    <dbReference type="NCBI Taxonomy" id="6604"/>
    <lineage>
        <taxon>Eukaryota</taxon>
        <taxon>Metazoa</taxon>
        <taxon>Spiralia</taxon>
        <taxon>Lophotrochozoa</taxon>
        <taxon>Mollusca</taxon>
        <taxon>Bivalvia</taxon>
        <taxon>Autobranchia</taxon>
        <taxon>Heteroconchia</taxon>
        <taxon>Euheterodonta</taxon>
        <taxon>Imparidentia</taxon>
        <taxon>Neoheterodontei</taxon>
        <taxon>Myida</taxon>
        <taxon>Myoidea</taxon>
        <taxon>Myidae</taxon>
        <taxon>Mya</taxon>
    </lineage>
</organism>
<sequence>MANANVRGNAVVIVNEKFGEESNLELRKGAKIDKDILISIIRGLGFKCINEKDSLNVSSTRWQHEGYMKENCDCLSCRVNTTTALNDGTDCFLFAISTHGREEKGSMELQFSDGKPVKLKSIVDVLNSDSLRGKKKILIVQACRSREDKAQANDPGITTAILEEQEMMEAERMNLFRSFVKERINTETVLAEQEVLSEATRLKVKGSATLVLVELLMDENVLTQIEQHNNLLKKFCQNNLKAQKYLLGGMEQLLGKFKATLMPKVKKIFYKLYCVDILEENVFIEWSETVESEFVSQSVAQEIHKKASPFIKWLKEAEEEGDSNGDDGDEVGNV</sequence>
<protein>
    <submittedName>
        <fullName evidence="4">IF5-like protein</fullName>
    </submittedName>
</protein>
<name>A0ABY7FAK2_MYAAR</name>
<dbReference type="PROSITE" id="PS50208">
    <property type="entry name" value="CASPASE_P20"/>
    <property type="match status" value="1"/>
</dbReference>
<dbReference type="SUPFAM" id="SSF52129">
    <property type="entry name" value="Caspase-like"/>
    <property type="match status" value="1"/>
</dbReference>
<dbReference type="InterPro" id="IPR001309">
    <property type="entry name" value="Pept_C14_p20"/>
</dbReference>
<reference evidence="4" key="1">
    <citation type="submission" date="2022-11" db="EMBL/GenBank/DDBJ databases">
        <title>Centuries of genome instability and evolution in soft-shell clam transmissible cancer (bioRxiv).</title>
        <authorList>
            <person name="Hart S.F.M."/>
            <person name="Yonemitsu M.A."/>
            <person name="Giersch R.M."/>
            <person name="Beal B.F."/>
            <person name="Arriagada G."/>
            <person name="Davis B.W."/>
            <person name="Ostrander E.A."/>
            <person name="Goff S.P."/>
            <person name="Metzger M.J."/>
        </authorList>
    </citation>
    <scope>NUCLEOTIDE SEQUENCE</scope>
    <source>
        <strain evidence="4">MELC-2E11</strain>
        <tissue evidence="4">Siphon/mantle</tissue>
    </source>
</reference>
<dbReference type="CDD" id="cd11561">
    <property type="entry name" value="W2_eIF5"/>
    <property type="match status" value="1"/>
</dbReference>
<keyword evidence="5" id="KW-1185">Reference proteome</keyword>
<dbReference type="PANTHER" id="PTHR10454:SF210">
    <property type="entry name" value="CASPASE-2"/>
    <property type="match status" value="1"/>
</dbReference>
<evidence type="ECO:0000259" key="3">
    <source>
        <dbReference type="PROSITE" id="PS51363"/>
    </source>
</evidence>
<evidence type="ECO:0000313" key="4">
    <source>
        <dbReference type="EMBL" id="WAR19198.1"/>
    </source>
</evidence>
<evidence type="ECO:0000313" key="5">
    <source>
        <dbReference type="Proteomes" id="UP001164746"/>
    </source>
</evidence>
<dbReference type="Gene3D" id="3.40.50.1460">
    <property type="match status" value="1"/>
</dbReference>
<evidence type="ECO:0000256" key="1">
    <source>
        <dbReference type="ARBA" id="ARBA00010134"/>
    </source>
</evidence>
<dbReference type="EMBL" id="CP111022">
    <property type="protein sequence ID" value="WAR19198.1"/>
    <property type="molecule type" value="Genomic_DNA"/>
</dbReference>
<dbReference type="PRINTS" id="PR00376">
    <property type="entry name" value="IL1BCENZYME"/>
</dbReference>
<dbReference type="SMART" id="SM00515">
    <property type="entry name" value="eIF5C"/>
    <property type="match status" value="1"/>
</dbReference>
<proteinExistence type="inferred from homology"/>
<dbReference type="InterPro" id="IPR029030">
    <property type="entry name" value="Caspase-like_dom_sf"/>
</dbReference>
<dbReference type="SUPFAM" id="SSF48371">
    <property type="entry name" value="ARM repeat"/>
    <property type="match status" value="1"/>
</dbReference>
<comment type="similarity">
    <text evidence="1">Belongs to the peptidase C14A family.</text>
</comment>
<feature type="domain" description="Caspase family p20" evidence="2">
    <location>
        <begin position="6"/>
        <end position="147"/>
    </location>
</feature>
<accession>A0ABY7FAK2</accession>
<dbReference type="InterPro" id="IPR003307">
    <property type="entry name" value="W2_domain"/>
</dbReference>
<dbReference type="PANTHER" id="PTHR10454">
    <property type="entry name" value="CASPASE"/>
    <property type="match status" value="1"/>
</dbReference>
<dbReference type="InterPro" id="IPR015917">
    <property type="entry name" value="Pept_C14A"/>
</dbReference>
<dbReference type="PROSITE" id="PS51363">
    <property type="entry name" value="W2"/>
    <property type="match status" value="1"/>
</dbReference>
<dbReference type="InterPro" id="IPR002398">
    <property type="entry name" value="Pept_C14"/>
</dbReference>
<dbReference type="Proteomes" id="UP001164746">
    <property type="component" value="Chromosome 11"/>
</dbReference>
<gene>
    <name evidence="4" type="ORF">MAR_001036</name>
</gene>
<dbReference type="SMART" id="SM00115">
    <property type="entry name" value="CASc"/>
    <property type="match status" value="1"/>
</dbReference>
<dbReference type="Gene3D" id="1.25.40.180">
    <property type="match status" value="1"/>
</dbReference>
<dbReference type="InterPro" id="IPR016024">
    <property type="entry name" value="ARM-type_fold"/>
</dbReference>
<dbReference type="Pfam" id="PF02020">
    <property type="entry name" value="W2"/>
    <property type="match status" value="1"/>
</dbReference>
<dbReference type="InterPro" id="IPR011600">
    <property type="entry name" value="Pept_C14_caspase"/>
</dbReference>
<evidence type="ECO:0000259" key="2">
    <source>
        <dbReference type="PROSITE" id="PS50208"/>
    </source>
</evidence>
<feature type="domain" description="W2" evidence="3">
    <location>
        <begin position="162"/>
        <end position="324"/>
    </location>
</feature>